<protein>
    <recommendedName>
        <fullName evidence="3">DUF4867 domain-containing protein</fullName>
    </recommendedName>
</protein>
<accession>A0A1U9K467</accession>
<dbReference type="AlphaFoldDB" id="A0A1U9K467"/>
<dbReference type="OrthoDB" id="179491at2"/>
<sequence>MKRITLQPQPISKGLLEHLEDKGLIQMFRPTELTLNPPAGTNVGESLYESDEKYGPHKLIAVGINNHNVALGLHPDNEEFLLPYYDSSVKPVYLVISYLSEEEIRAKDRENSLSAEDFVCLSLYPAPRGAEMFTVLGGTVHCEVTKPGEGEIGCFFVTESRDLPLISVDLEKTMIDVEQ</sequence>
<evidence type="ECO:0008006" key="3">
    <source>
        <dbReference type="Google" id="ProtNLM"/>
    </source>
</evidence>
<reference evidence="1 2" key="1">
    <citation type="journal article" date="2015" name="Int. J. Syst. Evol. Microbiol.">
        <title>Novibacillus thermophilus gen. nov., sp. nov., a Gram-staining-negative and moderately thermophilic member of the family Thermoactinomycetaceae.</title>
        <authorList>
            <person name="Yang G."/>
            <person name="Chen J."/>
            <person name="Zhou S."/>
        </authorList>
    </citation>
    <scope>NUCLEOTIDE SEQUENCE [LARGE SCALE GENOMIC DNA]</scope>
    <source>
        <strain evidence="1 2">SG-1</strain>
    </source>
</reference>
<dbReference type="EMBL" id="CP019699">
    <property type="protein sequence ID" value="AQS54823.1"/>
    <property type="molecule type" value="Genomic_DNA"/>
</dbReference>
<gene>
    <name evidence="1" type="ORF">B0W44_02615</name>
</gene>
<dbReference type="RefSeq" id="WP_077718643.1">
    <property type="nucleotide sequence ID" value="NZ_CP019699.1"/>
</dbReference>
<proteinExistence type="predicted"/>
<name>A0A1U9K467_9BACL</name>
<evidence type="ECO:0000313" key="2">
    <source>
        <dbReference type="Proteomes" id="UP000188603"/>
    </source>
</evidence>
<dbReference type="STRING" id="1471761.B0W44_02615"/>
<keyword evidence="2" id="KW-1185">Reference proteome</keyword>
<dbReference type="Proteomes" id="UP000188603">
    <property type="component" value="Chromosome"/>
</dbReference>
<evidence type="ECO:0000313" key="1">
    <source>
        <dbReference type="EMBL" id="AQS54823.1"/>
    </source>
</evidence>
<dbReference type="KEGG" id="ntr:B0W44_02615"/>
<organism evidence="1 2">
    <name type="scientific">Novibacillus thermophilus</name>
    <dbReference type="NCBI Taxonomy" id="1471761"/>
    <lineage>
        <taxon>Bacteria</taxon>
        <taxon>Bacillati</taxon>
        <taxon>Bacillota</taxon>
        <taxon>Bacilli</taxon>
        <taxon>Bacillales</taxon>
        <taxon>Thermoactinomycetaceae</taxon>
        <taxon>Novibacillus</taxon>
    </lineage>
</organism>